<accession>A0A9P8S3B0</accession>
<evidence type="ECO:0000313" key="3">
    <source>
        <dbReference type="Proteomes" id="UP000764110"/>
    </source>
</evidence>
<dbReference type="EMBL" id="JACEFI010000030">
    <property type="protein sequence ID" value="KAH0592517.1"/>
    <property type="molecule type" value="Genomic_DNA"/>
</dbReference>
<protein>
    <submittedName>
        <fullName evidence="2">Uncharacterized protein</fullName>
    </submittedName>
</protein>
<dbReference type="Proteomes" id="UP000764110">
    <property type="component" value="Unassembled WGS sequence"/>
</dbReference>
<gene>
    <name evidence="2" type="ORF">MHUMG1_09789</name>
</gene>
<feature type="region of interest" description="Disordered" evidence="1">
    <location>
        <begin position="272"/>
        <end position="293"/>
    </location>
</feature>
<comment type="caution">
    <text evidence="2">The sequence shown here is derived from an EMBL/GenBank/DDBJ whole genome shotgun (WGS) entry which is preliminary data.</text>
</comment>
<name>A0A9P8S3B0_9HYPO</name>
<evidence type="ECO:0000256" key="1">
    <source>
        <dbReference type="SAM" id="MobiDB-lite"/>
    </source>
</evidence>
<reference evidence="2 3" key="1">
    <citation type="submission" date="2020-07" db="EMBL/GenBank/DDBJ databases">
        <title>Metarhizium humberi genome.</title>
        <authorList>
            <person name="Lysoe E."/>
        </authorList>
    </citation>
    <scope>NUCLEOTIDE SEQUENCE [LARGE SCALE GENOMIC DNA]</scope>
    <source>
        <strain evidence="2 3">ESALQ1638</strain>
    </source>
</reference>
<sequence length="293" mass="33348">MSAATSLSQLSNIVTNLETWVAKLNDPQYTNDELSNLNTLSTRLTNATSSIQKRTGSYKPSCRAEVWESSEAWRKQAKSAVQALIHDRRFKQSALFRRNIIIIFGGPKYSEFDSNQMKARKEATSIRCERLRRLEPNKIIAWALSYRATSWAVGSMGSEMFDCLVEATEFTGTPWPPVVLEVLHKLHNNDLRESTEFSNFLREKINLIGELFSTAISASKQWKLEKCLGESTTECLTVLVPEGESEDISITLWVGRREGFRISDTLMLKPTWSIPPKRQAPPPHIQQEQDGWH</sequence>
<evidence type="ECO:0000313" key="2">
    <source>
        <dbReference type="EMBL" id="KAH0592517.1"/>
    </source>
</evidence>
<proteinExistence type="predicted"/>
<dbReference type="AlphaFoldDB" id="A0A9P8S3B0"/>
<keyword evidence="3" id="KW-1185">Reference proteome</keyword>
<organism evidence="2 3">
    <name type="scientific">Metarhizium humberi</name>
    <dbReference type="NCBI Taxonomy" id="2596975"/>
    <lineage>
        <taxon>Eukaryota</taxon>
        <taxon>Fungi</taxon>
        <taxon>Dikarya</taxon>
        <taxon>Ascomycota</taxon>
        <taxon>Pezizomycotina</taxon>
        <taxon>Sordariomycetes</taxon>
        <taxon>Hypocreomycetidae</taxon>
        <taxon>Hypocreales</taxon>
        <taxon>Clavicipitaceae</taxon>
        <taxon>Metarhizium</taxon>
    </lineage>
</organism>